<evidence type="ECO:0000313" key="1">
    <source>
        <dbReference type="EMBL" id="CAD8213822.1"/>
    </source>
</evidence>
<proteinExistence type="predicted"/>
<protein>
    <submittedName>
        <fullName evidence="1">Uncharacterized protein</fullName>
    </submittedName>
</protein>
<keyword evidence="2" id="KW-1185">Reference proteome</keyword>
<comment type="caution">
    <text evidence="1">The sequence shown here is derived from an EMBL/GenBank/DDBJ whole genome shotgun (WGS) entry which is preliminary data.</text>
</comment>
<accession>A0A8S1YPU9</accession>
<organism evidence="1 2">
    <name type="scientific">Paramecium octaurelia</name>
    <dbReference type="NCBI Taxonomy" id="43137"/>
    <lineage>
        <taxon>Eukaryota</taxon>
        <taxon>Sar</taxon>
        <taxon>Alveolata</taxon>
        <taxon>Ciliophora</taxon>
        <taxon>Intramacronucleata</taxon>
        <taxon>Oligohymenophorea</taxon>
        <taxon>Peniculida</taxon>
        <taxon>Parameciidae</taxon>
        <taxon>Paramecium</taxon>
    </lineage>
</organism>
<evidence type="ECO:0000313" key="2">
    <source>
        <dbReference type="Proteomes" id="UP000683925"/>
    </source>
</evidence>
<reference evidence="1" key="1">
    <citation type="submission" date="2021-01" db="EMBL/GenBank/DDBJ databases">
        <authorList>
            <consortium name="Genoscope - CEA"/>
            <person name="William W."/>
        </authorList>
    </citation>
    <scope>NUCLEOTIDE SEQUENCE</scope>
</reference>
<name>A0A8S1YPU9_PAROT</name>
<dbReference type="EMBL" id="CAJJDP010000167">
    <property type="protein sequence ID" value="CAD8213822.1"/>
    <property type="molecule type" value="Genomic_DNA"/>
</dbReference>
<gene>
    <name evidence="1" type="ORF">POCTA_138.1.T1640004</name>
</gene>
<dbReference type="Proteomes" id="UP000683925">
    <property type="component" value="Unassembled WGS sequence"/>
</dbReference>
<dbReference type="AlphaFoldDB" id="A0A8S1YPU9"/>
<sequence length="96" mass="11453">MIVIQLIHLSLIKSNTQIKEIINQMSICFEWIQKQIDLKMNALENLNIKLLNQQYLTFKSQIKVIKHFTQGKKKVRYVFVLIIEITTKLFVYLETI</sequence>